<gene>
    <name evidence="7" type="ORF">N8A98_21165</name>
</gene>
<evidence type="ECO:0000256" key="2">
    <source>
        <dbReference type="ARBA" id="ARBA00022475"/>
    </source>
</evidence>
<dbReference type="PANTHER" id="PTHR43370:SF1">
    <property type="entry name" value="GUANOSINE ABC TRANSPORTER PERMEASE PROTEIN NUPQ"/>
    <property type="match status" value="1"/>
</dbReference>
<feature type="transmembrane region" description="Helical" evidence="6">
    <location>
        <begin position="12"/>
        <end position="32"/>
    </location>
</feature>
<keyword evidence="5 6" id="KW-0472">Membrane</keyword>
<dbReference type="CDD" id="cd06580">
    <property type="entry name" value="TM_PBP1_transp_TpRbsC_like"/>
    <property type="match status" value="1"/>
</dbReference>
<name>A0ABY6CBT0_9HYPH</name>
<evidence type="ECO:0000313" key="7">
    <source>
        <dbReference type="EMBL" id="UXN69693.1"/>
    </source>
</evidence>
<evidence type="ECO:0000256" key="3">
    <source>
        <dbReference type="ARBA" id="ARBA00022692"/>
    </source>
</evidence>
<evidence type="ECO:0000256" key="1">
    <source>
        <dbReference type="ARBA" id="ARBA00004651"/>
    </source>
</evidence>
<keyword evidence="4 6" id="KW-1133">Transmembrane helix</keyword>
<feature type="transmembrane region" description="Helical" evidence="6">
    <location>
        <begin position="44"/>
        <end position="62"/>
    </location>
</feature>
<evidence type="ECO:0000313" key="8">
    <source>
        <dbReference type="Proteomes" id="UP001061862"/>
    </source>
</evidence>
<feature type="transmembrane region" description="Helical" evidence="6">
    <location>
        <begin position="97"/>
        <end position="115"/>
    </location>
</feature>
<reference evidence="7 8" key="1">
    <citation type="submission" date="2022-09" db="EMBL/GenBank/DDBJ databases">
        <title>Interaction between co-microsymbionts with complementary sets of symbiotic genes in legume-rhizobium systems.</title>
        <authorList>
            <person name="Safronova V."/>
            <person name="Sazanova A."/>
            <person name="Afonin A."/>
            <person name="Chirak E."/>
        </authorList>
    </citation>
    <scope>NUCLEOTIDE SEQUENCE [LARGE SCALE GENOMIC DNA]</scope>
    <source>
        <strain evidence="7 8">A18/4-1</strain>
    </source>
</reference>
<accession>A0ABY6CBT0</accession>
<feature type="transmembrane region" description="Helical" evidence="6">
    <location>
        <begin position="202"/>
        <end position="227"/>
    </location>
</feature>
<dbReference type="RefSeq" id="WP_262168286.1">
    <property type="nucleotide sequence ID" value="NZ_CP104965.1"/>
</dbReference>
<feature type="transmembrane region" description="Helical" evidence="6">
    <location>
        <begin position="154"/>
        <end position="182"/>
    </location>
</feature>
<dbReference type="Proteomes" id="UP001061862">
    <property type="component" value="Chromosome"/>
</dbReference>
<keyword evidence="3 6" id="KW-0812">Transmembrane</keyword>
<dbReference type="PANTHER" id="PTHR43370">
    <property type="entry name" value="SUGAR ABC TRANSPORTER INTEGRAL MEMBRANE PROTEIN-RELATED"/>
    <property type="match status" value="1"/>
</dbReference>
<protein>
    <submittedName>
        <fullName evidence="7">ABC transporter permease</fullName>
    </submittedName>
</protein>
<organism evidence="7 8">
    <name type="scientific">Devosia neptuniae</name>
    <dbReference type="NCBI Taxonomy" id="191302"/>
    <lineage>
        <taxon>Bacteria</taxon>
        <taxon>Pseudomonadati</taxon>
        <taxon>Pseudomonadota</taxon>
        <taxon>Alphaproteobacteria</taxon>
        <taxon>Hyphomicrobiales</taxon>
        <taxon>Devosiaceae</taxon>
        <taxon>Devosia</taxon>
    </lineage>
</organism>
<sequence length="316" mass="32938">MSFIDYLTDPIAAGFLQATTRLAIPIMLAALGGMFAERAGVLNIGLEGMMLLGAFVGFSAAFVSGSLWFGVAAGMASGAVLGLVMAFYTVRLSSNQVVVGIAINLLMVGVTSYGFRAAFGTGTNAPRIQPFPPIEIPGLAQIPVLSPLLFQQSILVYLTLALVAVAAIVLSRMSIGTAIIAVGEHPEAAETLGISVSRTRTWCLVVSGLFAGLGGAFLSLSATGLFLDNMTAGRGYIALAILLLGRRHPWGILLAAMLFGGADAFQLRGQNAGTGIPYQFLVMLPYLLTIVVLIGFAGKVRDPAALGQPFQRNKAE</sequence>
<evidence type="ECO:0000256" key="5">
    <source>
        <dbReference type="ARBA" id="ARBA00023136"/>
    </source>
</evidence>
<keyword evidence="8" id="KW-1185">Reference proteome</keyword>
<dbReference type="EMBL" id="CP104965">
    <property type="protein sequence ID" value="UXN69693.1"/>
    <property type="molecule type" value="Genomic_DNA"/>
</dbReference>
<proteinExistence type="predicted"/>
<keyword evidence="2" id="KW-1003">Cell membrane</keyword>
<evidence type="ECO:0000256" key="6">
    <source>
        <dbReference type="SAM" id="Phobius"/>
    </source>
</evidence>
<dbReference type="InterPro" id="IPR001851">
    <property type="entry name" value="ABC_transp_permease"/>
</dbReference>
<feature type="transmembrane region" description="Helical" evidence="6">
    <location>
        <begin position="277"/>
        <end position="297"/>
    </location>
</feature>
<dbReference type="Pfam" id="PF02653">
    <property type="entry name" value="BPD_transp_2"/>
    <property type="match status" value="1"/>
</dbReference>
<evidence type="ECO:0000256" key="4">
    <source>
        <dbReference type="ARBA" id="ARBA00022989"/>
    </source>
</evidence>
<feature type="transmembrane region" description="Helical" evidence="6">
    <location>
        <begin position="68"/>
        <end position="90"/>
    </location>
</feature>
<comment type="subcellular location">
    <subcellularLocation>
        <location evidence="1">Cell membrane</location>
        <topology evidence="1">Multi-pass membrane protein</topology>
    </subcellularLocation>
</comment>